<name>A0ABT1XLX7_9SPHN</name>
<dbReference type="RefSeq" id="WP_257594417.1">
    <property type="nucleotide sequence ID" value="NZ_JANKHH010000001.1"/>
</dbReference>
<protein>
    <submittedName>
        <fullName evidence="1">Uncharacterized protein</fullName>
    </submittedName>
</protein>
<accession>A0ABT1XLX7</accession>
<evidence type="ECO:0000313" key="2">
    <source>
        <dbReference type="Proteomes" id="UP001206067"/>
    </source>
</evidence>
<dbReference type="Proteomes" id="UP001206067">
    <property type="component" value="Unassembled WGS sequence"/>
</dbReference>
<comment type="caution">
    <text evidence="1">The sequence shown here is derived from an EMBL/GenBank/DDBJ whole genome shotgun (WGS) entry which is preliminary data.</text>
</comment>
<sequence>MSYQESRKPKLVLAAVMLCLLALLILKAFEYELRSSYFFSSVEACAEENGLEGIAWQWRPAFDAEVQVFSPETVQENLAMDCINRKAGWLISGSYGAFGSDRPSLKYVISGEHYSPPDPHLSLEYVY</sequence>
<reference evidence="1 2" key="1">
    <citation type="submission" date="2022-08" db="EMBL/GenBank/DDBJ databases">
        <title>Polyphasic taxonomy analysis of Qipengyuania sp.RS5-5.</title>
        <authorList>
            <person name="Xamxidin M."/>
            <person name="Wu M."/>
        </authorList>
    </citation>
    <scope>NUCLEOTIDE SEQUENCE [LARGE SCALE GENOMIC DNA]</scope>
    <source>
        <strain evidence="1 2">RS5-5</strain>
    </source>
</reference>
<organism evidence="1 2">
    <name type="scientific">Parerythrobacter lacustris</name>
    <dbReference type="NCBI Taxonomy" id="2969984"/>
    <lineage>
        <taxon>Bacteria</taxon>
        <taxon>Pseudomonadati</taxon>
        <taxon>Pseudomonadota</taxon>
        <taxon>Alphaproteobacteria</taxon>
        <taxon>Sphingomonadales</taxon>
        <taxon>Erythrobacteraceae</taxon>
        <taxon>Parerythrobacter</taxon>
    </lineage>
</organism>
<evidence type="ECO:0000313" key="1">
    <source>
        <dbReference type="EMBL" id="MCR2832658.1"/>
    </source>
</evidence>
<dbReference type="EMBL" id="JANKHH010000001">
    <property type="protein sequence ID" value="MCR2832658.1"/>
    <property type="molecule type" value="Genomic_DNA"/>
</dbReference>
<keyword evidence="2" id="KW-1185">Reference proteome</keyword>
<gene>
    <name evidence="1" type="ORF">NSO95_01750</name>
</gene>
<proteinExistence type="predicted"/>